<keyword evidence="3" id="KW-1185">Reference proteome</keyword>
<gene>
    <name evidence="2" type="ORF">GWI71_06375</name>
</gene>
<organism evidence="2 3">
    <name type="scientific">Pannonibacter tanglangensis</name>
    <dbReference type="NCBI Taxonomy" id="2750084"/>
    <lineage>
        <taxon>Bacteria</taxon>
        <taxon>Pseudomonadati</taxon>
        <taxon>Pseudomonadota</taxon>
        <taxon>Alphaproteobacteria</taxon>
        <taxon>Hyphomicrobiales</taxon>
        <taxon>Stappiaceae</taxon>
        <taxon>Pannonibacter</taxon>
    </lineage>
</organism>
<feature type="coiled-coil region" evidence="1">
    <location>
        <begin position="33"/>
        <end position="67"/>
    </location>
</feature>
<evidence type="ECO:0000313" key="3">
    <source>
        <dbReference type="Proteomes" id="UP000541347"/>
    </source>
</evidence>
<proteinExistence type="predicted"/>
<evidence type="ECO:0000256" key="1">
    <source>
        <dbReference type="SAM" id="Coils"/>
    </source>
</evidence>
<dbReference type="EMBL" id="JAABLP010000002">
    <property type="protein sequence ID" value="NBN63302.1"/>
    <property type="molecule type" value="Genomic_DNA"/>
</dbReference>
<keyword evidence="1" id="KW-0175">Coiled coil</keyword>
<accession>A0ABW9ZJU9</accession>
<protein>
    <submittedName>
        <fullName evidence="2">Uncharacterized protein</fullName>
    </submittedName>
</protein>
<evidence type="ECO:0000313" key="2">
    <source>
        <dbReference type="EMBL" id="NBN63302.1"/>
    </source>
</evidence>
<comment type="caution">
    <text evidence="2">The sequence shown here is derived from an EMBL/GenBank/DDBJ whole genome shotgun (WGS) entry which is preliminary data.</text>
</comment>
<name>A0ABW9ZJU9_9HYPH</name>
<dbReference type="RefSeq" id="WP_161675098.1">
    <property type="nucleotide sequence ID" value="NZ_JAABLP010000002.1"/>
</dbReference>
<dbReference type="Proteomes" id="UP000541347">
    <property type="component" value="Unassembled WGS sequence"/>
</dbReference>
<reference evidence="2 3" key="1">
    <citation type="submission" date="2020-01" db="EMBL/GenBank/DDBJ databases">
        <authorList>
            <person name="Peng S.Y."/>
            <person name="Li J."/>
            <person name="Wang M."/>
            <person name="Wang L."/>
            <person name="Wang C.Q."/>
            <person name="Wang J.R."/>
        </authorList>
    </citation>
    <scope>NUCLEOTIDE SEQUENCE [LARGE SCALE GENOMIC DNA]</scope>
    <source>
        <strain evidence="2 3">XCT-34</strain>
    </source>
</reference>
<sequence length="122" mass="13627">MSLRPPSSRSPDPEDPIAAALLQDVLAEKAATLARLTGKLDEALHRLAAAERRLAEAGEDERAHRLERLEQRRDEAGEALWHVIIQRELCGLRRHQEFLALVGVPASVQLRMGPARRGSEKR</sequence>